<dbReference type="SUPFAM" id="SSF50956">
    <property type="entry name" value="Thermostable phytase (3-phytase)"/>
    <property type="match status" value="1"/>
</dbReference>
<feature type="region of interest" description="Disordered" evidence="1">
    <location>
        <begin position="244"/>
        <end position="272"/>
    </location>
</feature>
<keyword evidence="2" id="KW-0812">Transmembrane</keyword>
<dbReference type="Proteomes" id="UP000262882">
    <property type="component" value="Unassembled WGS sequence"/>
</dbReference>
<keyword evidence="4" id="KW-1185">Reference proteome</keyword>
<dbReference type="EMBL" id="QVNQ01000004">
    <property type="protein sequence ID" value="RFS84675.1"/>
    <property type="molecule type" value="Genomic_DNA"/>
</dbReference>
<evidence type="ECO:0000256" key="1">
    <source>
        <dbReference type="SAM" id="MobiDB-lite"/>
    </source>
</evidence>
<dbReference type="AlphaFoldDB" id="A0A372GH20"/>
<name>A0A372GH20_9ACTN</name>
<evidence type="ECO:0000256" key="2">
    <source>
        <dbReference type="SAM" id="Phobius"/>
    </source>
</evidence>
<evidence type="ECO:0000313" key="4">
    <source>
        <dbReference type="Proteomes" id="UP000262882"/>
    </source>
</evidence>
<evidence type="ECO:0008006" key="5">
    <source>
        <dbReference type="Google" id="ProtNLM"/>
    </source>
</evidence>
<feature type="compositionally biased region" description="Low complexity" evidence="1">
    <location>
        <begin position="244"/>
        <end position="256"/>
    </location>
</feature>
<feature type="transmembrane region" description="Helical" evidence="2">
    <location>
        <begin position="278"/>
        <end position="298"/>
    </location>
</feature>
<organism evidence="3 4">
    <name type="scientific">Actinomadura spongiicola</name>
    <dbReference type="NCBI Taxonomy" id="2303421"/>
    <lineage>
        <taxon>Bacteria</taxon>
        <taxon>Bacillati</taxon>
        <taxon>Actinomycetota</taxon>
        <taxon>Actinomycetes</taxon>
        <taxon>Streptosporangiales</taxon>
        <taxon>Thermomonosporaceae</taxon>
        <taxon>Actinomadura</taxon>
    </lineage>
</organism>
<comment type="caution">
    <text evidence="3">The sequence shown here is derived from an EMBL/GenBank/DDBJ whole genome shotgun (WGS) entry which is preliminary data.</text>
</comment>
<sequence length="304" mass="31525">MKPAFRPSDPRLAAPAGLVAGIVHPNIWWTIASPGGRPMLFAVDPKGRTRAAYSLTGVAGARVDAITIVKNGAGESGLFLGDLSRGRTGAFYLYRVAEPKTLSDAPLAVKPFKVRYPNGGGNEASALLADPAESRLYVITRNKKAAAVFALPGVLGPGWNALTRLRTLPFPVRGGQFTPDGRVVLKTTEDVRILGGIQEMAGQVVRTATGLAGDAFGVTSTGRRALVVSPGVRPTFQSVALPAPNEATKPTTAATEEVSERTTPVAYPSESGLPGGPLGTGALAGLVLLGAFGVVFYLRGRRSG</sequence>
<keyword evidence="2" id="KW-1133">Transmembrane helix</keyword>
<reference evidence="3 4" key="1">
    <citation type="submission" date="2018-08" db="EMBL/GenBank/DDBJ databases">
        <title>Actinomadura spongicola sp. nov., isolated from marine sponge Leucetta chagosensis.</title>
        <authorList>
            <person name="Li L."/>
            <person name="Lin H.W."/>
        </authorList>
    </citation>
    <scope>NUCLEOTIDE SEQUENCE [LARGE SCALE GENOMIC DNA]</scope>
    <source>
        <strain evidence="3 4">LHW52907</strain>
    </source>
</reference>
<protein>
    <recommendedName>
        <fullName evidence="5">Esterase-like activity of phytase family protein</fullName>
    </recommendedName>
</protein>
<accession>A0A372GH20</accession>
<keyword evidence="2" id="KW-0472">Membrane</keyword>
<gene>
    <name evidence="3" type="ORF">D0T12_14130</name>
</gene>
<evidence type="ECO:0000313" key="3">
    <source>
        <dbReference type="EMBL" id="RFS84675.1"/>
    </source>
</evidence>
<proteinExistence type="predicted"/>